<keyword evidence="6 9" id="KW-0804">Transcription</keyword>
<dbReference type="AlphaFoldDB" id="A0A8S4AU06"/>
<dbReference type="InterPro" id="IPR019680">
    <property type="entry name" value="Mediator_Med1"/>
</dbReference>
<dbReference type="GO" id="GO:0042809">
    <property type="term" value="F:nuclear vitamin D receptor binding"/>
    <property type="evidence" value="ECO:0007669"/>
    <property type="project" value="TreeGrafter"/>
</dbReference>
<comment type="subcellular location">
    <subcellularLocation>
        <location evidence="1 9">Nucleus</location>
    </subcellularLocation>
</comment>
<keyword evidence="4 9" id="KW-0805">Transcription regulation</keyword>
<comment type="similarity">
    <text evidence="2 9">Belongs to the Mediator complex subunit 1 family.</text>
</comment>
<organism evidence="12 13">
    <name type="scientific">Menidia menidia</name>
    <name type="common">Atlantic silverside</name>
    <dbReference type="NCBI Taxonomy" id="238744"/>
    <lineage>
        <taxon>Eukaryota</taxon>
        <taxon>Metazoa</taxon>
        <taxon>Chordata</taxon>
        <taxon>Craniata</taxon>
        <taxon>Vertebrata</taxon>
        <taxon>Euteleostomi</taxon>
        <taxon>Actinopterygii</taxon>
        <taxon>Neopterygii</taxon>
        <taxon>Teleostei</taxon>
        <taxon>Neoteleostei</taxon>
        <taxon>Acanthomorphata</taxon>
        <taxon>Ovalentaria</taxon>
        <taxon>Atherinomorphae</taxon>
        <taxon>Atheriniformes</taxon>
        <taxon>Atherinopsidae</taxon>
        <taxon>Menidiinae</taxon>
        <taxon>Menidia</taxon>
    </lineage>
</organism>
<dbReference type="EMBL" id="CAJRST010006668">
    <property type="protein sequence ID" value="CAG5896128.1"/>
    <property type="molecule type" value="Genomic_DNA"/>
</dbReference>
<dbReference type="GO" id="GO:0003712">
    <property type="term" value="F:transcription coregulator activity"/>
    <property type="evidence" value="ECO:0007669"/>
    <property type="project" value="InterPro"/>
</dbReference>
<keyword evidence="13" id="KW-1185">Reference proteome</keyword>
<evidence type="ECO:0000256" key="2">
    <source>
        <dbReference type="ARBA" id="ARBA00006210"/>
    </source>
</evidence>
<evidence type="ECO:0000256" key="9">
    <source>
        <dbReference type="RuleBase" id="RU364059"/>
    </source>
</evidence>
<dbReference type="GO" id="GO:0016592">
    <property type="term" value="C:mediator complex"/>
    <property type="evidence" value="ECO:0007669"/>
    <property type="project" value="InterPro"/>
</dbReference>
<evidence type="ECO:0000259" key="11">
    <source>
        <dbReference type="Pfam" id="PF10744"/>
    </source>
</evidence>
<feature type="domain" description="Mediator complex subunit Med1" evidence="11">
    <location>
        <begin position="47"/>
        <end position="404"/>
    </location>
</feature>
<evidence type="ECO:0000256" key="10">
    <source>
        <dbReference type="SAM" id="MobiDB-lite"/>
    </source>
</evidence>
<accession>A0A8S4AU06</accession>
<protein>
    <recommendedName>
        <fullName evidence="3 9">Mediator of RNA polymerase II transcription subunit 1</fullName>
    </recommendedName>
    <alternativeName>
        <fullName evidence="8 9">Mediator complex subunit 1</fullName>
    </alternativeName>
</protein>
<dbReference type="InterPro" id="IPR051999">
    <property type="entry name" value="Mediator_complex_subunit_1"/>
</dbReference>
<dbReference type="GO" id="GO:0046966">
    <property type="term" value="F:nuclear thyroid hormone receptor binding"/>
    <property type="evidence" value="ECO:0007669"/>
    <property type="project" value="TreeGrafter"/>
</dbReference>
<comment type="function">
    <text evidence="9">Component of the Mediator complex, a coactivator involved in the regulated transcription of nearly all RNA polymerase II-dependent genes. Mediator functions as a bridge to convey information from gene-specific regulatory proteins to the basal RNA polymerase II transcription machinery. Mediator is recruited to promoters by direct interactions with regulatory proteins and serves as a scaffold for the assembly of a functional preinitiation complex with RNA polymerase II and the general transcription factors.</text>
</comment>
<evidence type="ECO:0000256" key="3">
    <source>
        <dbReference type="ARBA" id="ARBA00020612"/>
    </source>
</evidence>
<reference evidence="12" key="1">
    <citation type="submission" date="2021-05" db="EMBL/GenBank/DDBJ databases">
        <authorList>
            <person name="Tigano A."/>
        </authorList>
    </citation>
    <scope>NUCLEOTIDE SEQUENCE</scope>
</reference>
<keyword evidence="5 9" id="KW-0010">Activator</keyword>
<gene>
    <name evidence="12" type="ORF">MMEN_LOCUS7142</name>
</gene>
<dbReference type="Pfam" id="PF10744">
    <property type="entry name" value="Med1"/>
    <property type="match status" value="1"/>
</dbReference>
<evidence type="ECO:0000313" key="13">
    <source>
        <dbReference type="Proteomes" id="UP000677803"/>
    </source>
</evidence>
<dbReference type="GO" id="GO:0045944">
    <property type="term" value="P:positive regulation of transcription by RNA polymerase II"/>
    <property type="evidence" value="ECO:0007669"/>
    <property type="project" value="UniProtKB-ARBA"/>
</dbReference>
<evidence type="ECO:0000256" key="5">
    <source>
        <dbReference type="ARBA" id="ARBA00023159"/>
    </source>
</evidence>
<feature type="region of interest" description="Disordered" evidence="10">
    <location>
        <begin position="499"/>
        <end position="568"/>
    </location>
</feature>
<evidence type="ECO:0000313" key="12">
    <source>
        <dbReference type="EMBL" id="CAG5896128.1"/>
    </source>
</evidence>
<sequence>MKKNTIISNLHHKFAEKTWNDTFYLVRRCMEKSRDESKPCEPLVRSLERLQEVLRAPFANISRHRLEMIAKQQGMGFHITEDTCYLTADLFYLEVFLLPCGGVQEVKVAPHGEAPAPSESLLQLLRSRNFVDFSMKLKGLFTQYNIPGEDEVKYKLLASLQFLVKDLQHISNLPREPQHCDPEVELINNGRVGCLMSEKEDCPIIIQFYVPPTERTTSDSPFGESDLEPVVRAAQVTVGVSDQAHRLQMASVVPQPPQLDPQGCPVFIPLSEVPNELLPACFLLRLQPAVPMMSSFIEKLGSITGVSVAHADLQWAPLPKILMEGSLRPNSHRETFDNQNIFTVPLPGGVVHSYVLPGGEWAAPALRAAVVESVPFSHPAHVPALLELLRHQCSINTLLSSCFSVQDDRPGRICDLHFEVLPESDTSFSVTFRLPHSNSLTVLLVNVCNPHQITCRLFGGGTSDLCLNEYISTVVKRCMSIPVTMRALYSRLQEVTSAPLSSSRPAATEPENDHSTGMDTSAEETARLSQNAAVPEDGGGSPPGSAICAVSEPKSELPPEINSSTHASPYLSAPVGVCLHWMGGNSRRTEPI</sequence>
<evidence type="ECO:0000256" key="4">
    <source>
        <dbReference type="ARBA" id="ARBA00023015"/>
    </source>
</evidence>
<proteinExistence type="inferred from homology"/>
<dbReference type="GO" id="GO:0042974">
    <property type="term" value="F:nuclear retinoic acid receptor binding"/>
    <property type="evidence" value="ECO:0007669"/>
    <property type="project" value="TreeGrafter"/>
</dbReference>
<dbReference type="PANTHER" id="PTHR12881">
    <property type="entry name" value="MEDIATOR OF RNA POLYMERASE II TRANSCRIPTION SUBUNIT 1"/>
    <property type="match status" value="1"/>
</dbReference>
<evidence type="ECO:0000256" key="8">
    <source>
        <dbReference type="ARBA" id="ARBA00031254"/>
    </source>
</evidence>
<dbReference type="OrthoDB" id="2281547at2759"/>
<comment type="caution">
    <text evidence="12">The sequence shown here is derived from an EMBL/GenBank/DDBJ whole genome shotgun (WGS) entry which is preliminary data.</text>
</comment>
<dbReference type="PANTHER" id="PTHR12881:SF4">
    <property type="entry name" value="MEDIATOR OF RNA POLYMERASE II TRANSCRIPTION SUBUNIT 1"/>
    <property type="match status" value="1"/>
</dbReference>
<evidence type="ECO:0000256" key="6">
    <source>
        <dbReference type="ARBA" id="ARBA00023163"/>
    </source>
</evidence>
<evidence type="ECO:0000256" key="7">
    <source>
        <dbReference type="ARBA" id="ARBA00023242"/>
    </source>
</evidence>
<dbReference type="Proteomes" id="UP000677803">
    <property type="component" value="Unassembled WGS sequence"/>
</dbReference>
<dbReference type="GO" id="GO:0097067">
    <property type="term" value="P:cellular response to thyroid hormone stimulus"/>
    <property type="evidence" value="ECO:0007669"/>
    <property type="project" value="TreeGrafter"/>
</dbReference>
<keyword evidence="7 9" id="KW-0539">Nucleus</keyword>
<evidence type="ECO:0000256" key="1">
    <source>
        <dbReference type="ARBA" id="ARBA00004123"/>
    </source>
</evidence>
<name>A0A8S4AU06_9TELE</name>